<reference evidence="2 3" key="1">
    <citation type="submission" date="2016-10" db="EMBL/GenBank/DDBJ databases">
        <authorList>
            <person name="de Groot N.N."/>
        </authorList>
    </citation>
    <scope>NUCLEOTIDE SEQUENCE [LARGE SCALE GENOMIC DNA]</scope>
    <source>
        <strain evidence="2 3">CGMCC 4.1859</strain>
    </source>
</reference>
<proteinExistence type="predicted"/>
<gene>
    <name evidence="2" type="ORF">SAMN05216260_1451</name>
</gene>
<dbReference type="AlphaFoldDB" id="A0A1G7YJZ7"/>
<name>A0A1G7YJZ7_9ACTN</name>
<dbReference type="Proteomes" id="UP000198614">
    <property type="component" value="Unassembled WGS sequence"/>
</dbReference>
<organism evidence="2 3">
    <name type="scientific">Streptomyces griseoaurantiacus</name>
    <dbReference type="NCBI Taxonomy" id="68213"/>
    <lineage>
        <taxon>Bacteria</taxon>
        <taxon>Bacillati</taxon>
        <taxon>Actinomycetota</taxon>
        <taxon>Actinomycetes</taxon>
        <taxon>Kitasatosporales</taxon>
        <taxon>Streptomycetaceae</taxon>
        <taxon>Streptomyces</taxon>
        <taxon>Streptomyces aurantiacus group</taxon>
    </lineage>
</organism>
<feature type="region of interest" description="Disordered" evidence="1">
    <location>
        <begin position="1"/>
        <end position="27"/>
    </location>
</feature>
<protein>
    <submittedName>
        <fullName evidence="2">Uncharacterized protein</fullName>
    </submittedName>
</protein>
<evidence type="ECO:0000313" key="2">
    <source>
        <dbReference type="EMBL" id="SDG96707.1"/>
    </source>
</evidence>
<feature type="non-terminal residue" evidence="2">
    <location>
        <position position="27"/>
    </location>
</feature>
<evidence type="ECO:0000256" key="1">
    <source>
        <dbReference type="SAM" id="MobiDB-lite"/>
    </source>
</evidence>
<evidence type="ECO:0000313" key="3">
    <source>
        <dbReference type="Proteomes" id="UP000198614"/>
    </source>
</evidence>
<dbReference type="EMBL" id="FNAX01000045">
    <property type="protein sequence ID" value="SDG96707.1"/>
    <property type="molecule type" value="Genomic_DNA"/>
</dbReference>
<accession>A0A1G7YJZ7</accession>
<sequence length="27" mass="3081">MPRPRQDHPTGNPRSTATAQDRKDNSF</sequence>